<sequence>MSATLAVAVVTTLSFTACKRDAAPVTPETGMNADGSSKGLPQPAASGSRSSITGTPTDNGYMNLPPVTRIPGGTGNGVSGTAQPPAVVQALPPVPTTTTPAPPTTSGPVAAVIDANDAREPTVDDAKRLIEDYYAAVNRGAYDSAYRMWSNNGQASGKTLRDFTNGYADTASVSVSLGDPGRVDAGAGQRYIVLPVRIVARQRDQSTKEFQGSYTLGRTVVDGATSAQRNWSIRSASIDTVRP</sequence>
<accession>A0ABX8WPJ0</accession>
<protein>
    <recommendedName>
        <fullName evidence="4">Lipoprotein</fullName>
    </recommendedName>
</protein>
<feature type="region of interest" description="Disordered" evidence="1">
    <location>
        <begin position="24"/>
        <end position="63"/>
    </location>
</feature>
<evidence type="ECO:0008006" key="4">
    <source>
        <dbReference type="Google" id="ProtNLM"/>
    </source>
</evidence>
<feature type="compositionally biased region" description="Polar residues" evidence="1">
    <location>
        <begin position="45"/>
        <end position="60"/>
    </location>
</feature>
<dbReference type="RefSeq" id="WP_220379364.1">
    <property type="nucleotide sequence ID" value="NZ_CP080544.1"/>
</dbReference>
<keyword evidence="3" id="KW-1185">Reference proteome</keyword>
<evidence type="ECO:0000256" key="1">
    <source>
        <dbReference type="SAM" id="MobiDB-lite"/>
    </source>
</evidence>
<evidence type="ECO:0000313" key="2">
    <source>
        <dbReference type="EMBL" id="QYR52579.1"/>
    </source>
</evidence>
<gene>
    <name evidence="2" type="ORF">H8L67_08270</name>
</gene>
<dbReference type="EMBL" id="CP080544">
    <property type="protein sequence ID" value="QYR52579.1"/>
    <property type="molecule type" value="Genomic_DNA"/>
</dbReference>
<evidence type="ECO:0000313" key="3">
    <source>
        <dbReference type="Proteomes" id="UP000824755"/>
    </source>
</evidence>
<organism evidence="2 3">
    <name type="scientific">Lysobacter soyae</name>
    <dbReference type="NCBI Taxonomy" id="2764185"/>
    <lineage>
        <taxon>Bacteria</taxon>
        <taxon>Pseudomonadati</taxon>
        <taxon>Pseudomonadota</taxon>
        <taxon>Gammaproteobacteria</taxon>
        <taxon>Lysobacterales</taxon>
        <taxon>Lysobacteraceae</taxon>
        <taxon>Lysobacter</taxon>
    </lineage>
</organism>
<dbReference type="Proteomes" id="UP000824755">
    <property type="component" value="Chromosome"/>
</dbReference>
<reference evidence="2 3" key="1">
    <citation type="submission" date="2021-08" db="EMBL/GenBank/DDBJ databases">
        <title>Lysobacter sp. strain CJ11 Genome sequencing and assembly.</title>
        <authorList>
            <person name="Kim I."/>
        </authorList>
    </citation>
    <scope>NUCLEOTIDE SEQUENCE [LARGE SCALE GENOMIC DNA]</scope>
    <source>
        <strain evidence="2 3">CJ11</strain>
    </source>
</reference>
<name>A0ABX8WPJ0_9GAMM</name>
<proteinExistence type="predicted"/>